<proteinExistence type="predicted"/>
<evidence type="ECO:0000313" key="2">
    <source>
        <dbReference type="Proteomes" id="UP000887578"/>
    </source>
</evidence>
<evidence type="ECO:0000256" key="1">
    <source>
        <dbReference type="SAM" id="MobiDB-lite"/>
    </source>
</evidence>
<accession>A0A914QEQ1</accession>
<feature type="compositionally biased region" description="Polar residues" evidence="1">
    <location>
        <begin position="237"/>
        <end position="248"/>
    </location>
</feature>
<keyword evidence="2" id="KW-1185">Reference proteome</keyword>
<feature type="region of interest" description="Disordered" evidence="1">
    <location>
        <begin position="1"/>
        <end position="97"/>
    </location>
</feature>
<feature type="compositionally biased region" description="Polar residues" evidence="1">
    <location>
        <begin position="75"/>
        <end position="89"/>
    </location>
</feature>
<feature type="compositionally biased region" description="Basic and acidic residues" evidence="1">
    <location>
        <begin position="17"/>
        <end position="28"/>
    </location>
</feature>
<feature type="region of interest" description="Disordered" evidence="1">
    <location>
        <begin position="184"/>
        <end position="264"/>
    </location>
</feature>
<organism evidence="2 3">
    <name type="scientific">Panagrolaimus davidi</name>
    <dbReference type="NCBI Taxonomy" id="227884"/>
    <lineage>
        <taxon>Eukaryota</taxon>
        <taxon>Metazoa</taxon>
        <taxon>Ecdysozoa</taxon>
        <taxon>Nematoda</taxon>
        <taxon>Chromadorea</taxon>
        <taxon>Rhabditida</taxon>
        <taxon>Tylenchina</taxon>
        <taxon>Panagrolaimomorpha</taxon>
        <taxon>Panagrolaimoidea</taxon>
        <taxon>Panagrolaimidae</taxon>
        <taxon>Panagrolaimus</taxon>
    </lineage>
</organism>
<feature type="compositionally biased region" description="Basic and acidic residues" evidence="1">
    <location>
        <begin position="203"/>
        <end position="216"/>
    </location>
</feature>
<sequence length="264" mass="29890">MKAVVEEATVNANTTVEADKESVKDTKKSAQKSSSDIPVSKSRFKKKPVFSARKLPKKVPDGSESDEEDVRMENINPTINTTQVSLNDDSNSEVEETKPKIALPKIQSVAKKILEPRTKHFGIRMNNDKKLKRPKTNFIPPANQDALLSRLFDECEKMFEICECYKKMNEAKVVDEKKPKRMMDFGSEAEYTDEDTPEVSPPPEEKKDEIKEKEIVVDEPALPLTFKARLGPKQFQHRQSSDLVSPKNSPRKHDSNDANATTGW</sequence>
<dbReference type="AlphaFoldDB" id="A0A914QEQ1"/>
<evidence type="ECO:0000313" key="3">
    <source>
        <dbReference type="WBParaSite" id="PDA_v2.g29816.t1"/>
    </source>
</evidence>
<reference evidence="3" key="1">
    <citation type="submission" date="2022-11" db="UniProtKB">
        <authorList>
            <consortium name="WormBaseParasite"/>
        </authorList>
    </citation>
    <scope>IDENTIFICATION</scope>
</reference>
<dbReference type="WBParaSite" id="PDA_v2.g29816.t1">
    <property type="protein sequence ID" value="PDA_v2.g29816.t1"/>
    <property type="gene ID" value="PDA_v2.g29816"/>
</dbReference>
<protein>
    <submittedName>
        <fullName evidence="3">Uncharacterized protein</fullName>
    </submittedName>
</protein>
<name>A0A914QEQ1_9BILA</name>
<dbReference type="Proteomes" id="UP000887578">
    <property type="component" value="Unplaced"/>
</dbReference>